<dbReference type="InterPro" id="IPR036010">
    <property type="entry name" value="2Fe-2S_ferredoxin-like_sf"/>
</dbReference>
<evidence type="ECO:0000259" key="4">
    <source>
        <dbReference type="PROSITE" id="PS51384"/>
    </source>
</evidence>
<proteinExistence type="predicted"/>
<dbReference type="Pfam" id="PF00970">
    <property type="entry name" value="FAD_binding_6"/>
    <property type="match status" value="1"/>
</dbReference>
<accession>A0ABX2R3Q1</accession>
<dbReference type="CDD" id="cd06189">
    <property type="entry name" value="flavin_oxioreductase"/>
    <property type="match status" value="1"/>
</dbReference>
<name>A0ABX2R3Q1_9PSED</name>
<feature type="domain" description="2Fe-2S ferredoxin-type" evidence="3">
    <location>
        <begin position="2"/>
        <end position="99"/>
    </location>
</feature>
<keyword evidence="1" id="KW-0411">Iron-sulfur</keyword>
<dbReference type="SUPFAM" id="SSF63380">
    <property type="entry name" value="Riboflavin synthase domain-like"/>
    <property type="match status" value="1"/>
</dbReference>
<dbReference type="Gene3D" id="3.10.20.30">
    <property type="match status" value="1"/>
</dbReference>
<dbReference type="EMBL" id="JACARY010000078">
    <property type="protein sequence ID" value="NWD98477.1"/>
    <property type="molecule type" value="Genomic_DNA"/>
</dbReference>
<comment type="cofactor">
    <cofactor evidence="2">
        <name>[2Fe-2S] cluster</name>
        <dbReference type="ChEBI" id="CHEBI:190135"/>
    </cofactor>
</comment>
<keyword evidence="1" id="KW-0479">Metal-binding</keyword>
<protein>
    <submittedName>
        <fullName evidence="5">2Fe-2S iron-sulfur cluster binding domain-containing protein</fullName>
    </submittedName>
</protein>
<dbReference type="InterPro" id="IPR039261">
    <property type="entry name" value="FNR_nucleotide-bd"/>
</dbReference>
<keyword evidence="6" id="KW-1185">Reference proteome</keyword>
<dbReference type="InterPro" id="IPR001709">
    <property type="entry name" value="Flavoprot_Pyr_Nucl_cyt_Rdtase"/>
</dbReference>
<evidence type="ECO:0000256" key="1">
    <source>
        <dbReference type="ARBA" id="ARBA00023014"/>
    </source>
</evidence>
<gene>
    <name evidence="5" type="ORF">HX871_29070</name>
</gene>
<feature type="domain" description="FAD-binding FR-type" evidence="4">
    <location>
        <begin position="93"/>
        <end position="193"/>
    </location>
</feature>
<dbReference type="RefSeq" id="WP_177061940.1">
    <property type="nucleotide sequence ID" value="NZ_JACARY010000078.1"/>
</dbReference>
<dbReference type="CDD" id="cd00207">
    <property type="entry name" value="fer2"/>
    <property type="match status" value="1"/>
</dbReference>
<dbReference type="InterPro" id="IPR006058">
    <property type="entry name" value="2Fe2S_fd_BS"/>
</dbReference>
<dbReference type="PROSITE" id="PS51085">
    <property type="entry name" value="2FE2S_FER_2"/>
    <property type="match status" value="1"/>
</dbReference>
<dbReference type="PRINTS" id="PR00410">
    <property type="entry name" value="PHEHYDRXLASE"/>
</dbReference>
<keyword evidence="1" id="KW-0408">Iron</keyword>
<dbReference type="Pfam" id="PF00175">
    <property type="entry name" value="NAD_binding_1"/>
    <property type="match status" value="1"/>
</dbReference>
<dbReference type="PROSITE" id="PS00197">
    <property type="entry name" value="2FE2S_FER_1"/>
    <property type="match status" value="1"/>
</dbReference>
<dbReference type="InterPro" id="IPR012675">
    <property type="entry name" value="Beta-grasp_dom_sf"/>
</dbReference>
<evidence type="ECO:0000313" key="6">
    <source>
        <dbReference type="Proteomes" id="UP000572863"/>
    </source>
</evidence>
<dbReference type="InterPro" id="IPR050415">
    <property type="entry name" value="MRET"/>
</dbReference>
<dbReference type="Pfam" id="PF00111">
    <property type="entry name" value="Fer2"/>
    <property type="match status" value="1"/>
</dbReference>
<dbReference type="SUPFAM" id="SSF52343">
    <property type="entry name" value="Ferredoxin reductase-like, C-terminal NADP-linked domain"/>
    <property type="match status" value="1"/>
</dbReference>
<sequence length="325" mass="35348">MASVKISSGKSFNSAAGDSMLDSARAEGLTLEYSCRTGRCGVCKTKVLSGETEAFLDELSLSPEDNLNGYVLTCCRFALTDVEDIGALGDIKIRTLPCRIDALGVLASNVLQVVLRLPPNSRFTYLPGQYLDVIGPGGVRRSYSIANAQREDEKLELHIREVGQGVMSAYWFGAAEANDLLRLEGPLGTFSLREKDARNIIFLATGTGIAPVKAMLEQIKKAPETIMGKQIFVYWGGRTESDIYWQPELAQLAAVFAPVLSRASSSWSGRTGYVQAAVLEDGIDLTQSVVYACGSENMIFCAREVLQKAGLPERNFYADAFVRSN</sequence>
<dbReference type="InterPro" id="IPR017927">
    <property type="entry name" value="FAD-bd_FR_type"/>
</dbReference>
<dbReference type="PROSITE" id="PS51384">
    <property type="entry name" value="FAD_FR"/>
    <property type="match status" value="1"/>
</dbReference>
<organism evidence="5 6">
    <name type="scientific">Pseudomonas reactans</name>
    <dbReference type="NCBI Taxonomy" id="117680"/>
    <lineage>
        <taxon>Bacteria</taxon>
        <taxon>Pseudomonadati</taxon>
        <taxon>Pseudomonadota</taxon>
        <taxon>Gammaproteobacteria</taxon>
        <taxon>Pseudomonadales</taxon>
        <taxon>Pseudomonadaceae</taxon>
        <taxon>Pseudomonas</taxon>
    </lineage>
</organism>
<dbReference type="InterPro" id="IPR017938">
    <property type="entry name" value="Riboflavin_synthase-like_b-brl"/>
</dbReference>
<evidence type="ECO:0000256" key="2">
    <source>
        <dbReference type="ARBA" id="ARBA00034078"/>
    </source>
</evidence>
<dbReference type="PRINTS" id="PR00371">
    <property type="entry name" value="FPNCR"/>
</dbReference>
<comment type="caution">
    <text evidence="5">The sequence shown here is derived from an EMBL/GenBank/DDBJ whole genome shotgun (WGS) entry which is preliminary data.</text>
</comment>
<dbReference type="SUPFAM" id="SSF54292">
    <property type="entry name" value="2Fe-2S ferredoxin-like"/>
    <property type="match status" value="1"/>
</dbReference>
<dbReference type="Gene3D" id="2.40.30.10">
    <property type="entry name" value="Translation factors"/>
    <property type="match status" value="1"/>
</dbReference>
<dbReference type="InterPro" id="IPR001433">
    <property type="entry name" value="OxRdtase_FAD/NAD-bd"/>
</dbReference>
<reference evidence="5 6" key="1">
    <citation type="submission" date="2020-04" db="EMBL/GenBank/DDBJ databases">
        <title>Molecular characterization of pseudomonads from Agaricus bisporus reveal novel blotch 2 pathogens in Western Europe.</title>
        <authorList>
            <person name="Taparia T."/>
            <person name="Krijger M."/>
            <person name="Haynes E."/>
            <person name="Elpinstone J.G."/>
            <person name="Noble R."/>
            <person name="Van Der Wolf J."/>
        </authorList>
    </citation>
    <scope>NUCLEOTIDE SEQUENCE [LARGE SCALE GENOMIC DNA]</scope>
    <source>
        <strain evidence="5 6">P7774</strain>
    </source>
</reference>
<dbReference type="InterPro" id="IPR008333">
    <property type="entry name" value="Cbr1-like_FAD-bd_dom"/>
</dbReference>
<dbReference type="InterPro" id="IPR001041">
    <property type="entry name" value="2Fe-2S_ferredoxin-type"/>
</dbReference>
<dbReference type="Proteomes" id="UP000572863">
    <property type="component" value="Unassembled WGS sequence"/>
</dbReference>
<dbReference type="PANTHER" id="PTHR47354:SF5">
    <property type="entry name" value="PROTEIN RFBI"/>
    <property type="match status" value="1"/>
</dbReference>
<dbReference type="PANTHER" id="PTHR47354">
    <property type="entry name" value="NADH OXIDOREDUCTASE HCR"/>
    <property type="match status" value="1"/>
</dbReference>
<evidence type="ECO:0000313" key="5">
    <source>
        <dbReference type="EMBL" id="NWD98477.1"/>
    </source>
</evidence>
<dbReference type="Gene3D" id="3.40.50.80">
    <property type="entry name" value="Nucleotide-binding domain of ferredoxin-NADP reductase (FNR) module"/>
    <property type="match status" value="1"/>
</dbReference>
<evidence type="ECO:0000259" key="3">
    <source>
        <dbReference type="PROSITE" id="PS51085"/>
    </source>
</evidence>